<dbReference type="PANTHER" id="PTHR42718:SF9">
    <property type="entry name" value="MAJOR FACILITATOR SUPERFAMILY MULTIDRUG TRANSPORTER MFSC"/>
    <property type="match status" value="1"/>
</dbReference>
<feature type="transmembrane region" description="Helical" evidence="6">
    <location>
        <begin position="191"/>
        <end position="209"/>
    </location>
</feature>
<comment type="subcellular location">
    <subcellularLocation>
        <location evidence="1">Membrane</location>
        <topology evidence="1">Multi-pass membrane protein</topology>
    </subcellularLocation>
</comment>
<keyword evidence="3 6" id="KW-0812">Transmembrane</keyword>
<evidence type="ECO:0000259" key="7">
    <source>
        <dbReference type="PROSITE" id="PS50850"/>
    </source>
</evidence>
<feature type="transmembrane region" description="Helical" evidence="6">
    <location>
        <begin position="71"/>
        <end position="98"/>
    </location>
</feature>
<feature type="transmembrane region" description="Helical" evidence="6">
    <location>
        <begin position="345"/>
        <end position="371"/>
    </location>
</feature>
<feature type="transmembrane region" description="Helical" evidence="6">
    <location>
        <begin position="215"/>
        <end position="233"/>
    </location>
</feature>
<protein>
    <submittedName>
        <fullName evidence="8">Putative transport protein</fullName>
    </submittedName>
</protein>
<proteinExistence type="predicted"/>
<dbReference type="GO" id="GO:0022857">
    <property type="term" value="F:transmembrane transporter activity"/>
    <property type="evidence" value="ECO:0007669"/>
    <property type="project" value="InterPro"/>
</dbReference>
<keyword evidence="5 6" id="KW-0472">Membrane</keyword>
<dbReference type="PROSITE" id="PS50850">
    <property type="entry name" value="MFS"/>
    <property type="match status" value="1"/>
</dbReference>
<reference evidence="8" key="1">
    <citation type="submission" date="2018-01" db="EMBL/GenBank/DDBJ databases">
        <authorList>
            <person name="Regsiter A."/>
            <person name="William W."/>
        </authorList>
    </citation>
    <scope>NUCLEOTIDE SEQUENCE</scope>
    <source>
        <strain evidence="8">TRIP AH-1</strain>
    </source>
</reference>
<feature type="transmembrane region" description="Helical" evidence="6">
    <location>
        <begin position="104"/>
        <end position="122"/>
    </location>
</feature>
<gene>
    <name evidence="8" type="ORF">PITCH_A1520016</name>
</gene>
<feature type="transmembrane region" description="Helical" evidence="6">
    <location>
        <begin position="38"/>
        <end position="59"/>
    </location>
</feature>
<feature type="transmembrane region" description="Helical" evidence="6">
    <location>
        <begin position="392"/>
        <end position="414"/>
    </location>
</feature>
<feature type="domain" description="Major facilitator superfamily (MFS) profile" evidence="7">
    <location>
        <begin position="5"/>
        <end position="451"/>
    </location>
</feature>
<evidence type="ECO:0000256" key="4">
    <source>
        <dbReference type="ARBA" id="ARBA00022989"/>
    </source>
</evidence>
<dbReference type="CDD" id="cd17321">
    <property type="entry name" value="MFS_MMR_MDR_like"/>
    <property type="match status" value="1"/>
</dbReference>
<feature type="transmembrane region" description="Helical" evidence="6">
    <location>
        <begin position="426"/>
        <end position="446"/>
    </location>
</feature>
<keyword evidence="2" id="KW-0813">Transport</keyword>
<feature type="transmembrane region" description="Helical" evidence="6">
    <location>
        <begin position="254"/>
        <end position="279"/>
    </location>
</feature>
<dbReference type="GO" id="GO:0016020">
    <property type="term" value="C:membrane"/>
    <property type="evidence" value="ECO:0007669"/>
    <property type="project" value="UniProtKB-SubCell"/>
</dbReference>
<dbReference type="InterPro" id="IPR020846">
    <property type="entry name" value="MFS_dom"/>
</dbReference>
<organism evidence="8">
    <name type="scientific">uncultured Desulfobacterium sp</name>
    <dbReference type="NCBI Taxonomy" id="201089"/>
    <lineage>
        <taxon>Bacteria</taxon>
        <taxon>Pseudomonadati</taxon>
        <taxon>Thermodesulfobacteriota</taxon>
        <taxon>Desulfobacteria</taxon>
        <taxon>Desulfobacterales</taxon>
        <taxon>Desulfobacteriaceae</taxon>
        <taxon>Desulfobacterium</taxon>
        <taxon>environmental samples</taxon>
    </lineage>
</organism>
<dbReference type="Gene3D" id="1.20.1720.10">
    <property type="entry name" value="Multidrug resistance protein D"/>
    <property type="match status" value="1"/>
</dbReference>
<dbReference type="InterPro" id="IPR036259">
    <property type="entry name" value="MFS_trans_sf"/>
</dbReference>
<sequence>MKRSALIIAVLNSFITPFMGSSVNIALPAIQKEFHVDAVLLSWIATSYLLAVAVTLVPFGRLADIYGRKKIFTYGIVLFTLASVLCSLSVSTAMLLVFRTLQGAGNAMVFATGMAILVSVYPPEERGKALGINVAAVYIGLSVGPFVGGLLTRYFSWRSIFLVTVPLGIFIIFLIFSRLKGEWADSRGEKYDLPGSVIYAVTIMALIFGMTSLPAIRGICIFLAGLVCLAAFIQWELKVKSPILEIRLFRTNRVFAFSNLAALISYSATFALVFLLSLYLQYIKQLSPQTAGLMLMTQPFFMAFLSPFAGRLSDRIEPRIVATFGMILTFIGLVLMSFLGEKTSLIYLTAILIVLGSGFGFFSSPNTNAIIGSVDKRYFGIASGMVGTMRSFGMIVSMGIATVVFSIYIGRIQITQEQYPLLIKSIRVAFAIFSLLSFGGIFASMVRGKLRGNNLHA</sequence>
<evidence type="ECO:0000256" key="6">
    <source>
        <dbReference type="SAM" id="Phobius"/>
    </source>
</evidence>
<accession>A0A445MTG5</accession>
<dbReference type="Pfam" id="PF07690">
    <property type="entry name" value="MFS_1"/>
    <property type="match status" value="1"/>
</dbReference>
<dbReference type="InterPro" id="IPR011701">
    <property type="entry name" value="MFS"/>
</dbReference>
<evidence type="ECO:0000256" key="2">
    <source>
        <dbReference type="ARBA" id="ARBA00022448"/>
    </source>
</evidence>
<feature type="transmembrane region" description="Helical" evidence="6">
    <location>
        <begin position="320"/>
        <end position="339"/>
    </location>
</feature>
<dbReference type="PRINTS" id="PR01036">
    <property type="entry name" value="TCRTETB"/>
</dbReference>
<evidence type="ECO:0000313" key="8">
    <source>
        <dbReference type="EMBL" id="SPD72758.1"/>
    </source>
</evidence>
<dbReference type="AlphaFoldDB" id="A0A445MTG5"/>
<dbReference type="FunFam" id="1.20.1250.20:FF:000503">
    <property type="entry name" value="Drug resistance transporter, EmrB/QacA subfamily"/>
    <property type="match status" value="1"/>
</dbReference>
<evidence type="ECO:0000256" key="1">
    <source>
        <dbReference type="ARBA" id="ARBA00004141"/>
    </source>
</evidence>
<feature type="transmembrane region" description="Helical" evidence="6">
    <location>
        <begin position="129"/>
        <end position="151"/>
    </location>
</feature>
<dbReference type="PANTHER" id="PTHR42718">
    <property type="entry name" value="MAJOR FACILITATOR SUPERFAMILY MULTIDRUG TRANSPORTER MFSC"/>
    <property type="match status" value="1"/>
</dbReference>
<evidence type="ECO:0000256" key="5">
    <source>
        <dbReference type="ARBA" id="ARBA00023136"/>
    </source>
</evidence>
<feature type="transmembrane region" description="Helical" evidence="6">
    <location>
        <begin position="157"/>
        <end position="179"/>
    </location>
</feature>
<name>A0A445MTG5_9BACT</name>
<dbReference type="EMBL" id="OJIN01000060">
    <property type="protein sequence ID" value="SPD72758.1"/>
    <property type="molecule type" value="Genomic_DNA"/>
</dbReference>
<dbReference type="Gene3D" id="1.20.1250.20">
    <property type="entry name" value="MFS general substrate transporter like domains"/>
    <property type="match status" value="1"/>
</dbReference>
<dbReference type="SUPFAM" id="SSF103473">
    <property type="entry name" value="MFS general substrate transporter"/>
    <property type="match status" value="1"/>
</dbReference>
<evidence type="ECO:0000256" key="3">
    <source>
        <dbReference type="ARBA" id="ARBA00022692"/>
    </source>
</evidence>
<keyword evidence="4 6" id="KW-1133">Transmembrane helix</keyword>
<feature type="transmembrane region" description="Helical" evidence="6">
    <location>
        <begin position="291"/>
        <end position="308"/>
    </location>
</feature>